<dbReference type="Pfam" id="PF03747">
    <property type="entry name" value="ADP_ribosyl_GH"/>
    <property type="match status" value="1"/>
</dbReference>
<keyword evidence="2" id="KW-1185">Reference proteome</keyword>
<organism evidence="1 2">
    <name type="scientific">Geoalkalibacter halelectricus</name>
    <dbReference type="NCBI Taxonomy" id="2847045"/>
    <lineage>
        <taxon>Bacteria</taxon>
        <taxon>Pseudomonadati</taxon>
        <taxon>Thermodesulfobacteriota</taxon>
        <taxon>Desulfuromonadia</taxon>
        <taxon>Desulfuromonadales</taxon>
        <taxon>Geoalkalibacteraceae</taxon>
        <taxon>Geoalkalibacter</taxon>
    </lineage>
</organism>
<dbReference type="GO" id="GO:0047407">
    <property type="term" value="F:ADP-ribosyl-[dinitrogen reductase] hydrolase activity"/>
    <property type="evidence" value="ECO:0007669"/>
    <property type="project" value="UniProtKB-EC"/>
</dbReference>
<evidence type="ECO:0000313" key="1">
    <source>
        <dbReference type="EMBL" id="UWZ80055.1"/>
    </source>
</evidence>
<gene>
    <name evidence="1" type="primary">draG</name>
    <name evidence="1" type="ORF">L9S41_01350</name>
</gene>
<name>A0ABY5ZLP3_9BACT</name>
<protein>
    <submittedName>
        <fullName evidence="1">ADP-ribosyl-[dinitrogen reductase] hydrolase</fullName>
        <ecNumber evidence="1">3.2.2.24</ecNumber>
    </submittedName>
</protein>
<dbReference type="InterPro" id="IPR005502">
    <property type="entry name" value="Ribosyl_crysJ1"/>
</dbReference>
<dbReference type="Gene3D" id="1.10.4080.10">
    <property type="entry name" value="ADP-ribosylation/Crystallin J1"/>
    <property type="match status" value="1"/>
</dbReference>
<keyword evidence="1" id="KW-0378">Hydrolase</keyword>
<reference evidence="1" key="1">
    <citation type="journal article" date="2022" name="Environ. Microbiol.">
        <title>Geoalkalibacter halelectricus SAP #1 sp. nov. possessing extracellular electron transfer and mineral#reducing capabilities from a haloalkaline environment.</title>
        <authorList>
            <person name="Yadav S."/>
            <person name="Singh R."/>
            <person name="Sundharam S.S."/>
            <person name="Chaudhary S."/>
            <person name="Krishnamurthi S."/>
            <person name="Patil S.A."/>
        </authorList>
    </citation>
    <scope>NUCLEOTIDE SEQUENCE</scope>
    <source>
        <strain evidence="1">SAP-1</strain>
    </source>
</reference>
<dbReference type="NCBIfam" id="TIGR02662">
    <property type="entry name" value="dinitro_DRAG"/>
    <property type="match status" value="1"/>
</dbReference>
<sequence>MTEVLRRAEAAFLGLALGDALGATTEFMTPTEIRSRFGVHRKIVGGGWLHLKPGQVTDDTEMSLCIARALVAAGAWDLKGIAERFVAWMRAKPVDIGATCRRGIRDFMLQGQMQCPLNEWDAGNGAVMRMLPVALFTLGDAALLARCAREQAHLTHNHPLSDAACLTVGQMVHQALLGADRPALHALTRDLVATHPNFRFNDYRGHAGGYVVETLQTVFHFLFTTASFEECLVGVVNQGGDADTTGAIAGMIAGAFYGREGLPASWLRRLDAGVRAEIVDLAPRLIGLSPQGRGAGASA</sequence>
<dbReference type="EMBL" id="CP092109">
    <property type="protein sequence ID" value="UWZ80055.1"/>
    <property type="molecule type" value="Genomic_DNA"/>
</dbReference>
<dbReference type="RefSeq" id="WP_260748410.1">
    <property type="nucleotide sequence ID" value="NZ_CP092109.1"/>
</dbReference>
<dbReference type="InterPro" id="IPR050792">
    <property type="entry name" value="ADP-ribosylglycohydrolase"/>
</dbReference>
<dbReference type="Proteomes" id="UP001060414">
    <property type="component" value="Chromosome"/>
</dbReference>
<dbReference type="SUPFAM" id="SSF101478">
    <property type="entry name" value="ADP-ribosylglycohydrolase"/>
    <property type="match status" value="1"/>
</dbReference>
<dbReference type="PANTHER" id="PTHR16222">
    <property type="entry name" value="ADP-RIBOSYLGLYCOHYDROLASE"/>
    <property type="match status" value="1"/>
</dbReference>
<proteinExistence type="predicted"/>
<dbReference type="InterPro" id="IPR036705">
    <property type="entry name" value="Ribosyl_crysJ1_sf"/>
</dbReference>
<keyword evidence="1" id="KW-0326">Glycosidase</keyword>
<dbReference type="EC" id="3.2.2.24" evidence="1"/>
<evidence type="ECO:0000313" key="2">
    <source>
        <dbReference type="Proteomes" id="UP001060414"/>
    </source>
</evidence>
<accession>A0ABY5ZLP3</accession>
<dbReference type="InterPro" id="IPR013479">
    <property type="entry name" value="ADP-ribosyl_diN_reduct_hydro"/>
</dbReference>
<dbReference type="PANTHER" id="PTHR16222:SF12">
    <property type="entry name" value="ADP-RIBOSYLGLYCOHYDROLASE-RELATED"/>
    <property type="match status" value="1"/>
</dbReference>